<dbReference type="AlphaFoldDB" id="A0ABD1THI8"/>
<feature type="repeat" description="PPR" evidence="3">
    <location>
        <begin position="353"/>
        <end position="387"/>
    </location>
</feature>
<dbReference type="PANTHER" id="PTHR47934:SF8">
    <property type="entry name" value="PENTACOTRIPEPTIDE-REPEAT REGION OF PRORP DOMAIN-CONTAINING PROTEIN"/>
    <property type="match status" value="1"/>
</dbReference>
<dbReference type="Gene3D" id="1.25.40.10">
    <property type="entry name" value="Tetratricopeptide repeat domain"/>
    <property type="match status" value="4"/>
</dbReference>
<dbReference type="InterPro" id="IPR011990">
    <property type="entry name" value="TPR-like_helical_dom_sf"/>
</dbReference>
<dbReference type="Pfam" id="PF01535">
    <property type="entry name" value="PPR"/>
    <property type="match status" value="2"/>
</dbReference>
<dbReference type="InterPro" id="IPR033443">
    <property type="entry name" value="PROP1-like_PPR_dom"/>
</dbReference>
<evidence type="ECO:0000256" key="2">
    <source>
        <dbReference type="ARBA" id="ARBA00022737"/>
    </source>
</evidence>
<dbReference type="EMBL" id="JBFOLK010000005">
    <property type="protein sequence ID" value="KAL2512203.1"/>
    <property type="molecule type" value="Genomic_DNA"/>
</dbReference>
<keyword evidence="2" id="KW-0677">Repeat</keyword>
<comment type="caution">
    <text evidence="5">The sequence shown here is derived from an EMBL/GenBank/DDBJ whole genome shotgun (WGS) entry which is preliminary data.</text>
</comment>
<dbReference type="Proteomes" id="UP001604336">
    <property type="component" value="Unassembled WGS sequence"/>
</dbReference>
<feature type="domain" description="PROP1-like PPR" evidence="4">
    <location>
        <begin position="333"/>
        <end position="476"/>
    </location>
</feature>
<feature type="repeat" description="PPR" evidence="3">
    <location>
        <begin position="318"/>
        <end position="352"/>
    </location>
</feature>
<evidence type="ECO:0000256" key="3">
    <source>
        <dbReference type="PROSITE-ProRule" id="PRU00708"/>
    </source>
</evidence>
<evidence type="ECO:0000313" key="6">
    <source>
        <dbReference type="Proteomes" id="UP001604336"/>
    </source>
</evidence>
<proteinExistence type="inferred from homology"/>
<evidence type="ECO:0000256" key="1">
    <source>
        <dbReference type="ARBA" id="ARBA00007626"/>
    </source>
</evidence>
<feature type="repeat" description="PPR" evidence="3">
    <location>
        <begin position="459"/>
        <end position="489"/>
    </location>
</feature>
<comment type="similarity">
    <text evidence="1">Belongs to the PPR family. P subfamily.</text>
</comment>
<accession>A0ABD1THI8</accession>
<dbReference type="PROSITE" id="PS51375">
    <property type="entry name" value="PPR"/>
    <property type="match status" value="6"/>
</dbReference>
<dbReference type="Pfam" id="PF17177">
    <property type="entry name" value="PPR_long"/>
    <property type="match status" value="1"/>
</dbReference>
<evidence type="ECO:0000313" key="5">
    <source>
        <dbReference type="EMBL" id="KAL2512203.1"/>
    </source>
</evidence>
<dbReference type="PANTHER" id="PTHR47934">
    <property type="entry name" value="PENTATRICOPEPTIDE REPEAT-CONTAINING PROTEIN PET309, MITOCHONDRIAL"/>
    <property type="match status" value="1"/>
</dbReference>
<keyword evidence="6" id="KW-1185">Reference proteome</keyword>
<sequence>MAFSQSIVCVNNRRLFSTQFLFSKFHLYSSSAPQISDDVLVSAAVSILKHHRSKSRWSHLRSLLSANSDLLSPSQFSRIALENRNNPHLALRFFHFTVHNTLCCHSLLSYATIIHILCHSRLKTEAQSLIRLAFRKFPEARQPSSLSPHPIFEILIKTYRTCGSAPFVFDILVKACLESKKIDQALGIFRMLKSKNVYLRTSTCNSLIELVSRSRGCFAAYDLYREIFYFGGENGVYNRRGVKDFFPNVNTFNVLMVAFYRERSVENVEEVWKEIGRVACMPNSYSYSVLMAVYCGNARMEDALRVWEEMQNKGVKPDAVAYNTLIDGFCGTGEIVRAEEIYRKMVMSGVESTCVTFEHLINGYCKIGDADTAMLLYKNMCREGFHPDSSTVDAVIRVLCDKGDISSALDVLMDLSRKHDVIPKKESYRVLIKCLCQEGEMEEALRLQAEMVGKGYEPDSETYGAFIDGYLKQGNESMAGKLTKEMVNK</sequence>
<feature type="repeat" description="PPR" evidence="3">
    <location>
        <begin position="283"/>
        <end position="317"/>
    </location>
</feature>
<reference evidence="6" key="1">
    <citation type="submission" date="2024-07" db="EMBL/GenBank/DDBJ databases">
        <title>Two chromosome-level genome assemblies of Korean endemic species Abeliophyllum distichum and Forsythia ovata (Oleaceae).</title>
        <authorList>
            <person name="Jang H."/>
        </authorList>
    </citation>
    <scope>NUCLEOTIDE SEQUENCE [LARGE SCALE GENOMIC DNA]</scope>
</reference>
<dbReference type="InterPro" id="IPR051114">
    <property type="entry name" value="Mito_RNA_Proc_CCM1"/>
</dbReference>
<name>A0ABD1THI8_9LAMI</name>
<organism evidence="5 6">
    <name type="scientific">Abeliophyllum distichum</name>
    <dbReference type="NCBI Taxonomy" id="126358"/>
    <lineage>
        <taxon>Eukaryota</taxon>
        <taxon>Viridiplantae</taxon>
        <taxon>Streptophyta</taxon>
        <taxon>Embryophyta</taxon>
        <taxon>Tracheophyta</taxon>
        <taxon>Spermatophyta</taxon>
        <taxon>Magnoliopsida</taxon>
        <taxon>eudicotyledons</taxon>
        <taxon>Gunneridae</taxon>
        <taxon>Pentapetalae</taxon>
        <taxon>asterids</taxon>
        <taxon>lamiids</taxon>
        <taxon>Lamiales</taxon>
        <taxon>Oleaceae</taxon>
        <taxon>Forsythieae</taxon>
        <taxon>Abeliophyllum</taxon>
    </lineage>
</organism>
<gene>
    <name evidence="5" type="ORF">Adt_17803</name>
</gene>
<feature type="repeat" description="PPR" evidence="3">
    <location>
        <begin position="248"/>
        <end position="282"/>
    </location>
</feature>
<feature type="repeat" description="PPR" evidence="3">
    <location>
        <begin position="424"/>
        <end position="458"/>
    </location>
</feature>
<dbReference type="InterPro" id="IPR002885">
    <property type="entry name" value="PPR_rpt"/>
</dbReference>
<protein>
    <submittedName>
        <fullName evidence="5">Pentatricopeptide repeat-containing protein</fullName>
    </submittedName>
</protein>
<evidence type="ECO:0000259" key="4">
    <source>
        <dbReference type="Pfam" id="PF17177"/>
    </source>
</evidence>
<dbReference type="Pfam" id="PF13041">
    <property type="entry name" value="PPR_2"/>
    <property type="match status" value="1"/>
</dbReference>
<dbReference type="NCBIfam" id="TIGR00756">
    <property type="entry name" value="PPR"/>
    <property type="match status" value="4"/>
</dbReference>